<reference evidence="5" key="1">
    <citation type="submission" date="2022-07" db="EMBL/GenBank/DDBJ databases">
        <authorList>
            <person name="Otstavnykh N."/>
            <person name="Isaeva M."/>
            <person name="Bystritskaya E."/>
        </authorList>
    </citation>
    <scope>NUCLEOTIDE SEQUENCE</scope>
    <source>
        <strain evidence="5">10Alg 79</strain>
    </source>
</reference>
<keyword evidence="6" id="KW-1185">Reference proteome</keyword>
<dbReference type="InterPro" id="IPR000415">
    <property type="entry name" value="Nitroreductase-like"/>
</dbReference>
<protein>
    <submittedName>
        <fullName evidence="5">Nitroreductase</fullName>
    </submittedName>
</protein>
<gene>
    <name evidence="5" type="ORF">NOI20_12760</name>
</gene>
<dbReference type="AlphaFoldDB" id="A0AAJ1X5Z0"/>
<feature type="domain" description="Nitroreductase" evidence="4">
    <location>
        <begin position="20"/>
        <end position="205"/>
    </location>
</feature>
<keyword evidence="1" id="KW-0285">Flavoprotein</keyword>
<dbReference type="SUPFAM" id="SSF55469">
    <property type="entry name" value="FMN-dependent nitroreductase-like"/>
    <property type="match status" value="1"/>
</dbReference>
<accession>A0AAJ1X5Z0</accession>
<keyword evidence="2" id="KW-0288">FMN</keyword>
<dbReference type="GO" id="GO:0016491">
    <property type="term" value="F:oxidoreductase activity"/>
    <property type="evidence" value="ECO:0007669"/>
    <property type="project" value="UniProtKB-KW"/>
</dbReference>
<evidence type="ECO:0000313" key="5">
    <source>
        <dbReference type="EMBL" id="MDQ2094986.1"/>
    </source>
</evidence>
<dbReference type="Proteomes" id="UP001227162">
    <property type="component" value="Unassembled WGS sequence"/>
</dbReference>
<evidence type="ECO:0000259" key="4">
    <source>
        <dbReference type="Pfam" id="PF00881"/>
    </source>
</evidence>
<evidence type="ECO:0000256" key="1">
    <source>
        <dbReference type="ARBA" id="ARBA00022630"/>
    </source>
</evidence>
<dbReference type="Pfam" id="PF00881">
    <property type="entry name" value="Nitroreductase"/>
    <property type="match status" value="1"/>
</dbReference>
<dbReference type="Gene3D" id="3.40.109.10">
    <property type="entry name" value="NADH Oxidase"/>
    <property type="match status" value="1"/>
</dbReference>
<comment type="caution">
    <text evidence="5">The sequence shown here is derived from an EMBL/GenBank/DDBJ whole genome shotgun (WGS) entry which is preliminary data.</text>
</comment>
<name>A0AAJ1X5Z0_9RHOB</name>
<evidence type="ECO:0000256" key="3">
    <source>
        <dbReference type="ARBA" id="ARBA00023002"/>
    </source>
</evidence>
<dbReference type="RefSeq" id="WP_317626591.1">
    <property type="nucleotide sequence ID" value="NZ_JANFFA010000003.1"/>
</dbReference>
<proteinExistence type="predicted"/>
<dbReference type="InterPro" id="IPR029479">
    <property type="entry name" value="Nitroreductase"/>
</dbReference>
<dbReference type="PANTHER" id="PTHR23026">
    <property type="entry name" value="NADPH NITROREDUCTASE"/>
    <property type="match status" value="1"/>
</dbReference>
<evidence type="ECO:0000313" key="6">
    <source>
        <dbReference type="Proteomes" id="UP001227162"/>
    </source>
</evidence>
<dbReference type="InterPro" id="IPR050627">
    <property type="entry name" value="Nitroreductase/BluB"/>
</dbReference>
<reference evidence="5" key="2">
    <citation type="submission" date="2023-04" db="EMBL/GenBank/DDBJ databases">
        <title>'Rhodoalgimonas zhirmunskyi' gen. nov., isolated from a red alga.</title>
        <authorList>
            <person name="Nedashkovskaya O.I."/>
            <person name="Otstavnykh N.Y."/>
            <person name="Bystritskaya E.P."/>
            <person name="Balabanova L.A."/>
            <person name="Isaeva M.P."/>
        </authorList>
    </citation>
    <scope>NUCLEOTIDE SEQUENCE</scope>
    <source>
        <strain evidence="5">10Alg 79</strain>
    </source>
</reference>
<dbReference type="EMBL" id="JANFFA010000003">
    <property type="protein sequence ID" value="MDQ2094986.1"/>
    <property type="molecule type" value="Genomic_DNA"/>
</dbReference>
<keyword evidence="3" id="KW-0560">Oxidoreductase</keyword>
<organism evidence="5 6">
    <name type="scientific">Rhodalgimonas zhirmunskyi</name>
    <dbReference type="NCBI Taxonomy" id="2964767"/>
    <lineage>
        <taxon>Bacteria</taxon>
        <taxon>Pseudomonadati</taxon>
        <taxon>Pseudomonadota</taxon>
        <taxon>Alphaproteobacteria</taxon>
        <taxon>Rhodobacterales</taxon>
        <taxon>Roseobacteraceae</taxon>
        <taxon>Rhodalgimonas</taxon>
    </lineage>
</organism>
<dbReference type="CDD" id="cd02136">
    <property type="entry name" value="PnbA_NfnB-like"/>
    <property type="match status" value="1"/>
</dbReference>
<evidence type="ECO:0000256" key="2">
    <source>
        <dbReference type="ARBA" id="ARBA00022643"/>
    </source>
</evidence>
<sequence length="230" mass="25691">MPNENHTPMDFDALTRLLHARYSCRAFRPDPVPRATIEQIVRTAGRAPSWCNAQPWQLIITDGKETNRFRDALFAHASNHPQQPDIDWPKQYTGPYKVRRRTCGWQLYEAVGIEKGDRAASTAQMMENFHLFGAPHVAILTSEADLGTYGVMDCGGFLSSFCYAAQAQGVATIPQAAVAGYGRFVHDFFDIPENRLVTAAISFGYADAAHPANAFRTERAPLSEVIDWRE</sequence>
<dbReference type="PANTHER" id="PTHR23026:SF90">
    <property type="entry name" value="IODOTYROSINE DEIODINASE 1"/>
    <property type="match status" value="1"/>
</dbReference>